<evidence type="ECO:0000256" key="5">
    <source>
        <dbReference type="RuleBase" id="RU003684"/>
    </source>
</evidence>
<dbReference type="Gene3D" id="3.40.800.10">
    <property type="entry name" value="Ureohydrolase domain"/>
    <property type="match status" value="1"/>
</dbReference>
<organism evidence="6 7">
    <name type="scientific">Sodalis praecaptivus</name>
    <dbReference type="NCBI Taxonomy" id="1239307"/>
    <lineage>
        <taxon>Bacteria</taxon>
        <taxon>Pseudomonadati</taxon>
        <taxon>Pseudomonadota</taxon>
        <taxon>Gammaproteobacteria</taxon>
        <taxon>Enterobacterales</taxon>
        <taxon>Bruguierivoracaceae</taxon>
        <taxon>Sodalis</taxon>
    </lineage>
</organism>
<name>W0HX70_9GAMM</name>
<protein>
    <submittedName>
        <fullName evidence="6">Agmatinase</fullName>
    </submittedName>
</protein>
<evidence type="ECO:0000256" key="3">
    <source>
        <dbReference type="ARBA" id="ARBA00022801"/>
    </source>
</evidence>
<dbReference type="InterPro" id="IPR006035">
    <property type="entry name" value="Ureohydrolase"/>
</dbReference>
<dbReference type="Proteomes" id="UP000019028">
    <property type="component" value="Chromosome"/>
</dbReference>
<dbReference type="KEGG" id="sod:Sant_1757"/>
<dbReference type="SUPFAM" id="SSF52768">
    <property type="entry name" value="Arginase/deacetylase"/>
    <property type="match status" value="1"/>
</dbReference>
<keyword evidence="3 5" id="KW-0378">Hydrolase</keyword>
<evidence type="ECO:0000256" key="4">
    <source>
        <dbReference type="PIRSR" id="PIRSR036979-1"/>
    </source>
</evidence>
<dbReference type="PROSITE" id="PS51409">
    <property type="entry name" value="ARGINASE_2"/>
    <property type="match status" value="1"/>
</dbReference>
<dbReference type="Pfam" id="PF00491">
    <property type="entry name" value="Arginase"/>
    <property type="match status" value="1"/>
</dbReference>
<gene>
    <name evidence="6" type="primary">speB2</name>
    <name evidence="6" type="ORF">Sant_1757</name>
</gene>
<feature type="binding site" evidence="4">
    <location>
        <position position="239"/>
    </location>
    <ligand>
        <name>Mn(2+)</name>
        <dbReference type="ChEBI" id="CHEBI:29035"/>
        <label>1</label>
    </ligand>
</feature>
<comment type="cofactor">
    <cofactor evidence="4">
        <name>Mn(2+)</name>
        <dbReference type="ChEBI" id="CHEBI:29035"/>
    </cofactor>
    <text evidence="4">Binds 2 manganese ions per subunit.</text>
</comment>
<feature type="binding site" evidence="4">
    <location>
        <position position="151"/>
    </location>
    <ligand>
        <name>Mn(2+)</name>
        <dbReference type="ChEBI" id="CHEBI:29035"/>
        <label>1</label>
    </ligand>
</feature>
<dbReference type="OrthoDB" id="9789727at2"/>
<proteinExistence type="inferred from homology"/>
<dbReference type="PANTHER" id="PTHR11358:SF26">
    <property type="entry name" value="GUANIDINO ACID HYDROLASE, MITOCHONDRIAL"/>
    <property type="match status" value="1"/>
</dbReference>
<dbReference type="GO" id="GO:0033389">
    <property type="term" value="P:putrescine biosynthetic process from arginine, via agmatine"/>
    <property type="evidence" value="ECO:0007669"/>
    <property type="project" value="TreeGrafter"/>
</dbReference>
<dbReference type="HOGENOM" id="CLU_039478_0_0_6"/>
<dbReference type="PANTHER" id="PTHR11358">
    <property type="entry name" value="ARGINASE/AGMATINASE"/>
    <property type="match status" value="1"/>
</dbReference>
<keyword evidence="2 4" id="KW-0479">Metal-binding</keyword>
<feature type="binding site" evidence="4">
    <location>
        <position position="124"/>
    </location>
    <ligand>
        <name>Mn(2+)</name>
        <dbReference type="ChEBI" id="CHEBI:29035"/>
        <label>2</label>
    </ligand>
</feature>
<dbReference type="InterPro" id="IPR023696">
    <property type="entry name" value="Ureohydrolase_dom_sf"/>
</dbReference>
<dbReference type="GO" id="GO:0046872">
    <property type="term" value="F:metal ion binding"/>
    <property type="evidence" value="ECO:0007669"/>
    <property type="project" value="UniProtKB-KW"/>
</dbReference>
<evidence type="ECO:0000313" key="6">
    <source>
        <dbReference type="EMBL" id="AHF76810.1"/>
    </source>
</evidence>
<accession>W0HX70</accession>
<reference evidence="6 7" key="1">
    <citation type="journal article" date="2014" name="Genome Biol. Evol.">
        <title>Genome degeneration and adaptation in a nascent stage of symbiosis.</title>
        <authorList>
            <person name="Oakeson K.F."/>
            <person name="Gil R."/>
            <person name="Clayton A.L."/>
            <person name="Dunn D.M."/>
            <person name="von Niederhausern A.C."/>
            <person name="Hamil C."/>
            <person name="Aoyagi A."/>
            <person name="Duval B."/>
            <person name="Baca A."/>
            <person name="Silva F.J."/>
            <person name="Vallier A."/>
            <person name="Jackson D.G."/>
            <person name="Latorre A."/>
            <person name="Weiss R.B."/>
            <person name="Heddi A."/>
            <person name="Moya A."/>
            <person name="Dale C."/>
        </authorList>
    </citation>
    <scope>NUCLEOTIDE SEQUENCE [LARGE SCALE GENOMIC DNA]</scope>
    <source>
        <strain evidence="6 7">HS1</strain>
    </source>
</reference>
<keyword evidence="4" id="KW-0464">Manganese</keyword>
<feature type="binding site" evidence="4">
    <location>
        <position position="147"/>
    </location>
    <ligand>
        <name>Mn(2+)</name>
        <dbReference type="ChEBI" id="CHEBI:29035"/>
        <label>1</label>
    </ligand>
</feature>
<dbReference type="InterPro" id="IPR020855">
    <property type="entry name" value="Ureohydrolase_Mn_BS"/>
</dbReference>
<feature type="binding site" evidence="4">
    <location>
        <position position="149"/>
    </location>
    <ligand>
        <name>Mn(2+)</name>
        <dbReference type="ChEBI" id="CHEBI:29035"/>
        <label>1</label>
    </ligand>
</feature>
<dbReference type="RefSeq" id="WP_025421943.1">
    <property type="nucleotide sequence ID" value="NZ_CP006569.1"/>
</dbReference>
<dbReference type="CDD" id="cd11592">
    <property type="entry name" value="Agmatinase_PAH"/>
    <property type="match status" value="1"/>
</dbReference>
<dbReference type="GO" id="GO:0008783">
    <property type="term" value="F:agmatinase activity"/>
    <property type="evidence" value="ECO:0007669"/>
    <property type="project" value="TreeGrafter"/>
</dbReference>
<dbReference type="AlphaFoldDB" id="W0HX70"/>
<dbReference type="EMBL" id="CP006569">
    <property type="protein sequence ID" value="AHF76810.1"/>
    <property type="molecule type" value="Genomic_DNA"/>
</dbReference>
<dbReference type="PATRIC" id="fig|1239307.3.peg.1924"/>
<sequence length="315" mass="33658">MSVLPTNSLETPRFCGVPTFMRLPMATDLSVLDAAIIGLPSDAGAPFRPGARFAPNAVRAMSIMLRPINPYRDNINVFDVLRVADAGDALVVPGYEEETLARMEQAVSTLVDAGVIPCAIGGDHSVTLAELRAVAKRHGPVALVQFDSHSDTWDKYFADKRYSAGTPFRRGVEENIIDPAHSIQIGLRGSLFQTTDITQSLDLGFEVVTTDAMFEMGIAALAERIAARTAGRPTFITFDMDFVDPAAAPAVETPEAGGPTAREALLLLRRLSGINLVGCDVTEITPTYDGPGQITSLLGATVMAELLALLASEKR</sequence>
<evidence type="ECO:0000256" key="2">
    <source>
        <dbReference type="ARBA" id="ARBA00022723"/>
    </source>
</evidence>
<dbReference type="PRINTS" id="PR00116">
    <property type="entry name" value="ARGINASE"/>
</dbReference>
<comment type="similarity">
    <text evidence="1">Belongs to the arginase family. Agmatinase subfamily.</text>
</comment>
<feature type="binding site" evidence="4">
    <location>
        <position position="241"/>
    </location>
    <ligand>
        <name>Mn(2+)</name>
        <dbReference type="ChEBI" id="CHEBI:29035"/>
        <label>1</label>
    </ligand>
</feature>
<keyword evidence="7" id="KW-1185">Reference proteome</keyword>
<dbReference type="PROSITE" id="PS01053">
    <property type="entry name" value="ARGINASE_1"/>
    <property type="match status" value="1"/>
</dbReference>
<dbReference type="PIRSF" id="PIRSF036979">
    <property type="entry name" value="Arginase"/>
    <property type="match status" value="1"/>
</dbReference>
<evidence type="ECO:0000313" key="7">
    <source>
        <dbReference type="Proteomes" id="UP000019028"/>
    </source>
</evidence>
<evidence type="ECO:0000256" key="1">
    <source>
        <dbReference type="ARBA" id="ARBA00009227"/>
    </source>
</evidence>